<dbReference type="GO" id="GO:0008237">
    <property type="term" value="F:metallopeptidase activity"/>
    <property type="evidence" value="ECO:0007669"/>
    <property type="project" value="InterPro"/>
</dbReference>
<dbReference type="SUPFAM" id="SSF55486">
    <property type="entry name" value="Metalloproteases ('zincins'), catalytic domain"/>
    <property type="match status" value="1"/>
</dbReference>
<feature type="compositionally biased region" description="Low complexity" evidence="1">
    <location>
        <begin position="48"/>
        <end position="63"/>
    </location>
</feature>
<evidence type="ECO:0000259" key="2">
    <source>
        <dbReference type="Pfam" id="PF11350"/>
    </source>
</evidence>
<evidence type="ECO:0000313" key="4">
    <source>
        <dbReference type="Proteomes" id="UP000638648"/>
    </source>
</evidence>
<reference evidence="3" key="1">
    <citation type="submission" date="2020-10" db="EMBL/GenBank/DDBJ databases">
        <title>Sequencing the genomes of 1000 actinobacteria strains.</title>
        <authorList>
            <person name="Klenk H.-P."/>
        </authorList>
    </citation>
    <scope>NUCLEOTIDE SEQUENCE</scope>
    <source>
        <strain evidence="3">DSM 45354</strain>
    </source>
</reference>
<feature type="region of interest" description="Disordered" evidence="1">
    <location>
        <begin position="48"/>
        <end position="119"/>
    </location>
</feature>
<dbReference type="Pfam" id="PF11350">
    <property type="entry name" value="DUF3152"/>
    <property type="match status" value="1"/>
</dbReference>
<dbReference type="InterPro" id="IPR024079">
    <property type="entry name" value="MetalloPept_cat_dom_sf"/>
</dbReference>
<name>A0A927N4W1_9ACTN</name>
<proteinExistence type="predicted"/>
<dbReference type="InterPro" id="IPR022603">
    <property type="entry name" value="DUF3152"/>
</dbReference>
<gene>
    <name evidence="3" type="ORF">HEB94_009264</name>
</gene>
<dbReference type="RefSeq" id="WP_192755466.1">
    <property type="nucleotide sequence ID" value="NZ_BAABJL010000194.1"/>
</dbReference>
<feature type="domain" description="DUF3152" evidence="2">
    <location>
        <begin position="103"/>
        <end position="269"/>
    </location>
</feature>
<dbReference type="Gene3D" id="3.40.390.10">
    <property type="entry name" value="Collagenase (Catalytic Domain)"/>
    <property type="match status" value="1"/>
</dbReference>
<keyword evidence="4" id="KW-1185">Reference proteome</keyword>
<evidence type="ECO:0000313" key="3">
    <source>
        <dbReference type="EMBL" id="MBE1612416.1"/>
    </source>
</evidence>
<dbReference type="EMBL" id="JADBEM010000001">
    <property type="protein sequence ID" value="MBE1612416.1"/>
    <property type="molecule type" value="Genomic_DNA"/>
</dbReference>
<comment type="caution">
    <text evidence="3">The sequence shown here is derived from an EMBL/GenBank/DDBJ whole genome shotgun (WGS) entry which is preliminary data.</text>
</comment>
<feature type="compositionally biased region" description="Low complexity" evidence="1">
    <location>
        <begin position="88"/>
        <end position="102"/>
    </location>
</feature>
<sequence>MAGRTAFPKPGRRRFWRSLTLVTSIATLGFAVFAGWLGLFPSPPDHTPVAGPAPSAGAAANDATDPHRTAPRPGPGRAARSDDRSRRTAPATSPTSAAKPSTVTIARRGSGKLALAPGGTKPFGTGPLVRYSVEVEDSLPWTPAEVAKIVDGTLADPRSWAAAGRARFERVASEDADLRIIIASPALTDDLCEPLDTGGELSCRMGGHVAINAERWAFGADAFHGDVANYRHYVVNHEVGHSLGKGHAQCPAAGRQAPVMMQQTKGVDDCLPNAWPLPSEL</sequence>
<dbReference type="AlphaFoldDB" id="A0A927N4W1"/>
<protein>
    <recommendedName>
        <fullName evidence="2">DUF3152 domain-containing protein</fullName>
    </recommendedName>
</protein>
<accession>A0A927N4W1</accession>
<evidence type="ECO:0000256" key="1">
    <source>
        <dbReference type="SAM" id="MobiDB-lite"/>
    </source>
</evidence>
<organism evidence="3 4">
    <name type="scientific">Actinopolymorpha pittospori</name>
    <dbReference type="NCBI Taxonomy" id="648752"/>
    <lineage>
        <taxon>Bacteria</taxon>
        <taxon>Bacillati</taxon>
        <taxon>Actinomycetota</taxon>
        <taxon>Actinomycetes</taxon>
        <taxon>Propionibacteriales</taxon>
        <taxon>Actinopolymorphaceae</taxon>
        <taxon>Actinopolymorpha</taxon>
    </lineage>
</organism>
<dbReference type="Proteomes" id="UP000638648">
    <property type="component" value="Unassembled WGS sequence"/>
</dbReference>